<protein>
    <submittedName>
        <fullName evidence="1">Uncharacterized protein</fullName>
    </submittedName>
</protein>
<organism evidence="1 2">
    <name type="scientific">Tractidigestivibacter montrealensis</name>
    <dbReference type="NCBI Taxonomy" id="2972466"/>
    <lineage>
        <taxon>Bacteria</taxon>
        <taxon>Bacillati</taxon>
        <taxon>Actinomycetota</taxon>
        <taxon>Coriobacteriia</taxon>
        <taxon>Coriobacteriales</taxon>
        <taxon>Atopobiaceae</taxon>
        <taxon>Tractidigestivibacter</taxon>
    </lineage>
</organism>
<sequence length="283" mass="32094">MRDVRLDALSFDYSEKRPLHVLVCDSDSVRNQRCLVAHRWSGVLPPGSFYELSGSNLVSSPEFTFLQMAAGRSLREVVEIGDYLCGLFSIGDSGHGYTGQRDALTTPESIAGFLDQAPGAYGAKQARRALRYVVERTASPREIMLCSALVLPKSEGGRGIRHIVANQEVKVPEHLWEFAGTDSFYCDVYIPSARGDVEYDSEQYHTGRYRLDHTQKRRNILEVSGVKTMSATPGQLSSFEYFQNFMWMLNKRFGLRERGLTDVQLGARRDLYEFFNDPHRILF</sequence>
<reference evidence="1 2" key="1">
    <citation type="submission" date="2022-08" db="EMBL/GenBank/DDBJ databases">
        <title>Tractidigestivibacter montrealensis type strain KD21.</title>
        <authorList>
            <person name="Diop K."/>
            <person name="Richard C."/>
            <person name="Routy B."/>
        </authorList>
    </citation>
    <scope>NUCLEOTIDE SEQUENCE [LARGE SCALE GENOMIC DNA]</scope>
    <source>
        <strain evidence="1 2">KD21</strain>
    </source>
</reference>
<dbReference type="Proteomes" id="UP001204320">
    <property type="component" value="Unassembled WGS sequence"/>
</dbReference>
<evidence type="ECO:0000313" key="1">
    <source>
        <dbReference type="EMBL" id="MCR9035480.1"/>
    </source>
</evidence>
<name>A0ABT1Z5K1_9ACTN</name>
<comment type="caution">
    <text evidence="1">The sequence shown here is derived from an EMBL/GenBank/DDBJ whole genome shotgun (WGS) entry which is preliminary data.</text>
</comment>
<accession>A0ABT1Z5K1</accession>
<gene>
    <name evidence="1" type="ORF">NVS32_00710</name>
</gene>
<proteinExistence type="predicted"/>
<dbReference type="RefSeq" id="WP_258498325.1">
    <property type="nucleotide sequence ID" value="NZ_JANSKA010000001.1"/>
</dbReference>
<evidence type="ECO:0000313" key="2">
    <source>
        <dbReference type="Proteomes" id="UP001204320"/>
    </source>
</evidence>
<dbReference type="EMBL" id="JANSKA010000001">
    <property type="protein sequence ID" value="MCR9035480.1"/>
    <property type="molecule type" value="Genomic_DNA"/>
</dbReference>
<keyword evidence="2" id="KW-1185">Reference proteome</keyword>